<sequence>MNPSNGSRPRLVGTVAALLAGTVGLVAFPTGPLFALVFGLVTGVAGWTMARRWDVWGASGNRWSGALAGLVTATAFLGVQGLPLALGHRLALSLLLISVGYASAGLAVEFAVDVENRPSDGDESRPTPGSHVSE</sequence>
<keyword evidence="3" id="KW-1185">Reference proteome</keyword>
<evidence type="ECO:0000313" key="2">
    <source>
        <dbReference type="EMBL" id="SDM98079.1"/>
    </source>
</evidence>
<name>A0A1G9XMK3_9EURY</name>
<keyword evidence="1" id="KW-1133">Transmembrane helix</keyword>
<feature type="transmembrane region" description="Helical" evidence="1">
    <location>
        <begin position="92"/>
        <end position="112"/>
    </location>
</feature>
<dbReference type="Proteomes" id="UP000199451">
    <property type="component" value="Unassembled WGS sequence"/>
</dbReference>
<dbReference type="EMBL" id="FNHL01000004">
    <property type="protein sequence ID" value="SDM98079.1"/>
    <property type="molecule type" value="Genomic_DNA"/>
</dbReference>
<evidence type="ECO:0000313" key="3">
    <source>
        <dbReference type="Proteomes" id="UP000199451"/>
    </source>
</evidence>
<keyword evidence="1" id="KW-0812">Transmembrane</keyword>
<gene>
    <name evidence="2" type="ORF">SAMN04487949_3056</name>
</gene>
<organism evidence="2 3">
    <name type="scientific">Halogranum gelatinilyticum</name>
    <dbReference type="NCBI Taxonomy" id="660521"/>
    <lineage>
        <taxon>Archaea</taxon>
        <taxon>Methanobacteriati</taxon>
        <taxon>Methanobacteriota</taxon>
        <taxon>Stenosarchaea group</taxon>
        <taxon>Halobacteria</taxon>
        <taxon>Halobacteriales</taxon>
        <taxon>Haloferacaceae</taxon>
    </lineage>
</organism>
<protein>
    <submittedName>
        <fullName evidence="2">Uncharacterized protein</fullName>
    </submittedName>
</protein>
<feature type="transmembrane region" description="Helical" evidence="1">
    <location>
        <begin position="65"/>
        <end position="86"/>
    </location>
</feature>
<accession>A0A1G9XMK3</accession>
<proteinExistence type="predicted"/>
<dbReference type="AlphaFoldDB" id="A0A1G9XMK3"/>
<reference evidence="3" key="1">
    <citation type="submission" date="2016-10" db="EMBL/GenBank/DDBJ databases">
        <authorList>
            <person name="Varghese N."/>
            <person name="Submissions S."/>
        </authorList>
    </citation>
    <scope>NUCLEOTIDE SEQUENCE [LARGE SCALE GENOMIC DNA]</scope>
    <source>
        <strain evidence="3">CGMCC 1.10119</strain>
    </source>
</reference>
<dbReference type="RefSeq" id="WP_089698794.1">
    <property type="nucleotide sequence ID" value="NZ_FNHL01000004.1"/>
</dbReference>
<dbReference type="OrthoDB" id="385517at2157"/>
<keyword evidence="1" id="KW-0472">Membrane</keyword>
<evidence type="ECO:0000256" key="1">
    <source>
        <dbReference type="SAM" id="Phobius"/>
    </source>
</evidence>